<accession>A0A402BCK8</accession>
<evidence type="ECO:0000313" key="4">
    <source>
        <dbReference type="EMBL" id="GCE29040.1"/>
    </source>
</evidence>
<evidence type="ECO:0000313" key="5">
    <source>
        <dbReference type="Proteomes" id="UP000287171"/>
    </source>
</evidence>
<dbReference type="EMBL" id="BIFT01000001">
    <property type="protein sequence ID" value="GCE29040.1"/>
    <property type="molecule type" value="Genomic_DNA"/>
</dbReference>
<keyword evidence="5" id="KW-1185">Reference proteome</keyword>
<keyword evidence="2" id="KW-0012">Acyltransferase</keyword>
<dbReference type="Proteomes" id="UP000287171">
    <property type="component" value="Unassembled WGS sequence"/>
</dbReference>
<dbReference type="RefSeq" id="WP_126629187.1">
    <property type="nucleotide sequence ID" value="NZ_BIFT01000001.1"/>
</dbReference>
<evidence type="ECO:0000256" key="1">
    <source>
        <dbReference type="ARBA" id="ARBA00022679"/>
    </source>
</evidence>
<organism evidence="4 5">
    <name type="scientific">Dictyobacter alpinus</name>
    <dbReference type="NCBI Taxonomy" id="2014873"/>
    <lineage>
        <taxon>Bacteria</taxon>
        <taxon>Bacillati</taxon>
        <taxon>Chloroflexota</taxon>
        <taxon>Ktedonobacteria</taxon>
        <taxon>Ktedonobacterales</taxon>
        <taxon>Dictyobacteraceae</taxon>
        <taxon>Dictyobacter</taxon>
    </lineage>
</organism>
<dbReference type="Pfam" id="PF13508">
    <property type="entry name" value="Acetyltransf_7"/>
    <property type="match status" value="1"/>
</dbReference>
<dbReference type="InterPro" id="IPR050832">
    <property type="entry name" value="Bact_Acetyltransf"/>
</dbReference>
<dbReference type="Pfam" id="PF00583">
    <property type="entry name" value="Acetyltransf_1"/>
    <property type="match status" value="1"/>
</dbReference>
<dbReference type="PANTHER" id="PTHR43877:SF2">
    <property type="entry name" value="AMINOALKYLPHOSPHONATE N-ACETYLTRANSFERASE-RELATED"/>
    <property type="match status" value="1"/>
</dbReference>
<protein>
    <submittedName>
        <fullName evidence="4">GNAT family acetyltransferase</fullName>
    </submittedName>
</protein>
<dbReference type="CDD" id="cd04301">
    <property type="entry name" value="NAT_SF"/>
    <property type="match status" value="2"/>
</dbReference>
<proteinExistence type="predicted"/>
<feature type="domain" description="N-acetyltransferase" evidence="3">
    <location>
        <begin position="174"/>
        <end position="318"/>
    </location>
</feature>
<comment type="caution">
    <text evidence="4">The sequence shown here is derived from an EMBL/GenBank/DDBJ whole genome shotgun (WGS) entry which is preliminary data.</text>
</comment>
<dbReference type="OrthoDB" id="9799092at2"/>
<dbReference type="AlphaFoldDB" id="A0A402BCK8"/>
<dbReference type="PROSITE" id="PS51186">
    <property type="entry name" value="GNAT"/>
    <property type="match status" value="2"/>
</dbReference>
<sequence>MNKILLSDHFIVRNPTLSDLEDVLELYNSFDIPKYGQPNQSLASVRTMWTAPDFALESDAWLVVAPDERLVGTMQLIKDSETNFFTSGGVHPEYRRQGIGTHLLRLASARVQERGAHLPDGSQVTMRAFCLIKPTNKAEAQLFERQGYQVVRHFWDMERELIDPTPMPVWPEGISIRTFIPGQDEHPFFEAYTQVFQDRWGYEPQTFETWAHENLLADSFDPDRCFLACHDKTIVGFALCVDFGEMGIIDQLGVQQSERKRGLGQALLHHCFGELARRGKRIAHLSVDAESLTGASRLYKRAGMHITIHNDLYQKTLDRVRG</sequence>
<dbReference type="PANTHER" id="PTHR43877">
    <property type="entry name" value="AMINOALKYLPHOSPHONATE N-ACETYLTRANSFERASE-RELATED-RELATED"/>
    <property type="match status" value="1"/>
</dbReference>
<dbReference type="Gene3D" id="3.40.630.30">
    <property type="match status" value="1"/>
</dbReference>
<name>A0A402BCK8_9CHLR</name>
<feature type="domain" description="N-acetyltransferase" evidence="3">
    <location>
        <begin position="10"/>
        <end position="172"/>
    </location>
</feature>
<evidence type="ECO:0000259" key="3">
    <source>
        <dbReference type="PROSITE" id="PS51186"/>
    </source>
</evidence>
<dbReference type="InterPro" id="IPR016181">
    <property type="entry name" value="Acyl_CoA_acyltransferase"/>
</dbReference>
<dbReference type="InterPro" id="IPR000182">
    <property type="entry name" value="GNAT_dom"/>
</dbReference>
<dbReference type="SUPFAM" id="SSF55729">
    <property type="entry name" value="Acyl-CoA N-acyltransferases (Nat)"/>
    <property type="match status" value="2"/>
</dbReference>
<reference evidence="5" key="1">
    <citation type="submission" date="2018-12" db="EMBL/GenBank/DDBJ databases">
        <title>Tengunoibacter tsumagoiensis gen. nov., sp. nov., Dictyobacter kobayashii sp. nov., D. alpinus sp. nov., and D. joshuensis sp. nov. and description of Dictyobacteraceae fam. nov. within the order Ktedonobacterales isolated from Tengu-no-mugimeshi.</title>
        <authorList>
            <person name="Wang C.M."/>
            <person name="Zheng Y."/>
            <person name="Sakai Y."/>
            <person name="Toyoda A."/>
            <person name="Minakuchi Y."/>
            <person name="Abe K."/>
            <person name="Yokota A."/>
            <person name="Yabe S."/>
        </authorList>
    </citation>
    <scope>NUCLEOTIDE SEQUENCE [LARGE SCALE GENOMIC DNA]</scope>
    <source>
        <strain evidence="5">Uno16</strain>
    </source>
</reference>
<dbReference type="GO" id="GO:0016747">
    <property type="term" value="F:acyltransferase activity, transferring groups other than amino-acyl groups"/>
    <property type="evidence" value="ECO:0007669"/>
    <property type="project" value="InterPro"/>
</dbReference>
<gene>
    <name evidence="4" type="ORF">KDA_45240</name>
</gene>
<keyword evidence="1 4" id="KW-0808">Transferase</keyword>
<evidence type="ECO:0000256" key="2">
    <source>
        <dbReference type="ARBA" id="ARBA00023315"/>
    </source>
</evidence>